<name>A0ABV2TV25_9FLAO</name>
<comment type="cofactor">
    <cofactor evidence="1">
        <name>pyrroloquinoline quinone</name>
        <dbReference type="ChEBI" id="CHEBI:58442"/>
    </cofactor>
</comment>
<gene>
    <name evidence="10" type="ORF">ABXZ32_06890</name>
</gene>
<comment type="similarity">
    <text evidence="2">Belongs to the bacterial PQQ dehydrogenase family.</text>
</comment>
<evidence type="ECO:0000256" key="3">
    <source>
        <dbReference type="ARBA" id="ARBA00022617"/>
    </source>
</evidence>
<evidence type="ECO:0000256" key="5">
    <source>
        <dbReference type="ARBA" id="ARBA00022729"/>
    </source>
</evidence>
<keyword evidence="5" id="KW-0732">Signal</keyword>
<accession>A0ABV2TV25</accession>
<keyword evidence="4 8" id="KW-0479">Metal-binding</keyword>
<evidence type="ECO:0000313" key="11">
    <source>
        <dbReference type="Proteomes" id="UP001549773"/>
    </source>
</evidence>
<dbReference type="PROSITE" id="PS51007">
    <property type="entry name" value="CYTC"/>
    <property type="match status" value="1"/>
</dbReference>
<evidence type="ECO:0000256" key="4">
    <source>
        <dbReference type="ARBA" id="ARBA00022723"/>
    </source>
</evidence>
<evidence type="ECO:0000256" key="8">
    <source>
        <dbReference type="PROSITE-ProRule" id="PRU00433"/>
    </source>
</evidence>
<dbReference type="Pfam" id="PF13442">
    <property type="entry name" value="Cytochrome_CBB3"/>
    <property type="match status" value="1"/>
</dbReference>
<dbReference type="SUPFAM" id="SSF50998">
    <property type="entry name" value="Quinoprotein alcohol dehydrogenase-like"/>
    <property type="match status" value="1"/>
</dbReference>
<evidence type="ECO:0000256" key="1">
    <source>
        <dbReference type="ARBA" id="ARBA00001931"/>
    </source>
</evidence>
<keyword evidence="11" id="KW-1185">Reference proteome</keyword>
<sequence>MKSHAKSYFENPRNSKIITSSIHMGLLAIAFLLSSCFNSNETSEARLDYDQWRHYLGGPDRNHFSTLDQIDKTNLDRLTVLWSYDAPDMGQMQMNPIIIDTLLYGVTADQKTIALHAATGKEVWRFEDDENSGHSANRGVSFYDDGNEGRIFFVTGPFLYALNAKTGKPINSFGKEGRIDLHIALPENASDKFVTSTTPGTIYKNLIIMPVRVAENESSAPGNLVAIDCNSGELVWRFHTIPHPGETGYDSWKDKDAYKSDGIGGANNWAGMALDEALGIVYVPTGSVAPDFYGGARRGSNLYANCLLAMDATTGTLKWYFQFTHHDLWDRDLPAPPNLIEVVHNGVKIPAVAQITKQGYVFVFDRRTGEPLFDIEEVEVPPSSIPGEEAWPTQPIPTKPKPFARQSNVFTENDISPYAQNREELLERFRKMDRRQYAPPGLAPVLLLPGYDGGAEWGGAGADPQEGILYVNANEMAWILQLKEKSNVIDDSLPLGASIYSQYCATCHKLDMTGIPASGFPSLKNLNSKYAKPEVLNIIDKGKGMMPGFPQISKEEKTMLLDFLFEVKEDKTEIVAKSENKPKSNGPLSYEHTGYFKFMDSNNLPAISPPWGTLHAIDLNTGDYKWSIPLGETESLKAAGHPTTGTENYGGPLLTKNGLLFIAATKDGYFRAFDKKNGTLLWEYKLPAPAFATPSTYMVNGKQYIVIACGGEKLGTEKGNKIIAFGIKN</sequence>
<evidence type="ECO:0000256" key="7">
    <source>
        <dbReference type="ARBA" id="ARBA00023004"/>
    </source>
</evidence>
<proteinExistence type="inferred from homology"/>
<evidence type="ECO:0000259" key="9">
    <source>
        <dbReference type="PROSITE" id="PS51007"/>
    </source>
</evidence>
<dbReference type="Pfam" id="PF01011">
    <property type="entry name" value="PQQ"/>
    <property type="match status" value="2"/>
</dbReference>
<evidence type="ECO:0000256" key="6">
    <source>
        <dbReference type="ARBA" id="ARBA00023002"/>
    </source>
</evidence>
<reference evidence="10 11" key="1">
    <citation type="submission" date="2024-07" db="EMBL/GenBank/DDBJ databases">
        <title>The genome sequence of type strain Sediminicola luteus GDMCC 1.2596T.</title>
        <authorList>
            <person name="Liu Y."/>
        </authorList>
    </citation>
    <scope>NUCLEOTIDE SEQUENCE [LARGE SCALE GENOMIC DNA]</scope>
    <source>
        <strain evidence="10 11">GDMCC 1.2596</strain>
    </source>
</reference>
<evidence type="ECO:0000313" key="10">
    <source>
        <dbReference type="EMBL" id="MET7029113.1"/>
    </source>
</evidence>
<dbReference type="SMART" id="SM00564">
    <property type="entry name" value="PQQ"/>
    <property type="match status" value="5"/>
</dbReference>
<dbReference type="EMBL" id="JBEWYP010000003">
    <property type="protein sequence ID" value="MET7029113.1"/>
    <property type="molecule type" value="Genomic_DNA"/>
</dbReference>
<dbReference type="InterPro" id="IPR017511">
    <property type="entry name" value="PQQ_mDH"/>
</dbReference>
<dbReference type="PANTHER" id="PTHR32303">
    <property type="entry name" value="QUINOPROTEIN ALCOHOL DEHYDROGENASE (CYTOCHROME C)"/>
    <property type="match status" value="1"/>
</dbReference>
<comment type="caution">
    <text evidence="10">The sequence shown here is derived from an EMBL/GenBank/DDBJ whole genome shotgun (WGS) entry which is preliminary data.</text>
</comment>
<dbReference type="SUPFAM" id="SSF46626">
    <property type="entry name" value="Cytochrome c"/>
    <property type="match status" value="1"/>
</dbReference>
<protein>
    <submittedName>
        <fullName evidence="10">PQQ-binding-like beta-propeller repeat protein</fullName>
    </submittedName>
</protein>
<dbReference type="CDD" id="cd10280">
    <property type="entry name" value="PQQ_mGDH"/>
    <property type="match status" value="1"/>
</dbReference>
<evidence type="ECO:0000256" key="2">
    <source>
        <dbReference type="ARBA" id="ARBA00008156"/>
    </source>
</evidence>
<dbReference type="PANTHER" id="PTHR32303:SF4">
    <property type="entry name" value="QUINOPROTEIN GLUCOSE DEHYDROGENASE"/>
    <property type="match status" value="1"/>
</dbReference>
<feature type="domain" description="Cytochrome c" evidence="9">
    <location>
        <begin position="491"/>
        <end position="568"/>
    </location>
</feature>
<dbReference type="InterPro" id="IPR036909">
    <property type="entry name" value="Cyt_c-like_dom_sf"/>
</dbReference>
<dbReference type="InterPro" id="IPR002372">
    <property type="entry name" value="PQQ_rpt_dom"/>
</dbReference>
<keyword evidence="3 8" id="KW-0349">Heme</keyword>
<keyword evidence="6" id="KW-0560">Oxidoreductase</keyword>
<keyword evidence="7 8" id="KW-0408">Iron</keyword>
<dbReference type="InterPro" id="IPR011047">
    <property type="entry name" value="Quinoprotein_ADH-like_sf"/>
</dbReference>
<organism evidence="10 11">
    <name type="scientific">Sediminicola luteus</name>
    <dbReference type="NCBI Taxonomy" id="319238"/>
    <lineage>
        <taxon>Bacteria</taxon>
        <taxon>Pseudomonadati</taxon>
        <taxon>Bacteroidota</taxon>
        <taxon>Flavobacteriia</taxon>
        <taxon>Flavobacteriales</taxon>
        <taxon>Flavobacteriaceae</taxon>
        <taxon>Sediminicola</taxon>
    </lineage>
</organism>
<dbReference type="Proteomes" id="UP001549773">
    <property type="component" value="Unassembled WGS sequence"/>
</dbReference>
<dbReference type="Gene3D" id="2.140.10.10">
    <property type="entry name" value="Quinoprotein alcohol dehydrogenase-like superfamily"/>
    <property type="match status" value="2"/>
</dbReference>
<dbReference type="InterPro" id="IPR009056">
    <property type="entry name" value="Cyt_c-like_dom"/>
</dbReference>
<dbReference type="RefSeq" id="WP_354617937.1">
    <property type="nucleotide sequence ID" value="NZ_JBEWYP010000003.1"/>
</dbReference>
<dbReference type="Gene3D" id="1.10.760.10">
    <property type="entry name" value="Cytochrome c-like domain"/>
    <property type="match status" value="1"/>
</dbReference>
<dbReference type="InterPro" id="IPR018391">
    <property type="entry name" value="PQQ_b-propeller_rpt"/>
</dbReference>